<dbReference type="RefSeq" id="YP_009950220.1">
    <property type="nucleotide sequence ID" value="NC_051588.1"/>
</dbReference>
<evidence type="ECO:0000313" key="1">
    <source>
        <dbReference type="EMBL" id="AXH46943.1"/>
    </source>
</evidence>
<dbReference type="GeneID" id="60321631"/>
<dbReference type="Proteomes" id="UP000259472">
    <property type="component" value="Segment"/>
</dbReference>
<accession>A0A345KV91</accession>
<keyword evidence="2" id="KW-1185">Reference proteome</keyword>
<proteinExistence type="predicted"/>
<dbReference type="EMBL" id="MH509442">
    <property type="protein sequence ID" value="AXH46943.1"/>
    <property type="molecule type" value="Genomic_DNA"/>
</dbReference>
<organism evidence="1 2">
    <name type="scientific">Mycobacterium phage Aminay</name>
    <dbReference type="NCBI Taxonomy" id="2250291"/>
    <lineage>
        <taxon>Viruses</taxon>
        <taxon>Duplodnaviria</taxon>
        <taxon>Heunggongvirae</taxon>
        <taxon>Uroviricota</taxon>
        <taxon>Caudoviricetes</taxon>
        <taxon>Weiservirinae</taxon>
        <taxon>Aminayvirus</taxon>
        <taxon>Aminayvirus aminay</taxon>
    </lineage>
</organism>
<reference evidence="2" key="1">
    <citation type="submission" date="2018-06" db="EMBL/GenBank/DDBJ databases">
        <authorList>
            <person name="Zhirakovskaya E."/>
        </authorList>
    </citation>
    <scope>NUCLEOTIDE SEQUENCE [LARGE SCALE GENOMIC DNA]</scope>
</reference>
<protein>
    <submittedName>
        <fullName evidence="1">Uncharacterized protein</fullName>
    </submittedName>
</protein>
<dbReference type="KEGG" id="vg:60321631"/>
<gene>
    <name evidence="1" type="primary">70</name>
    <name evidence="1" type="ORF">SEA_AMINAY_70</name>
</gene>
<sequence length="53" mass="6168">MSDPVPVIFGSFPQVRRPKVSDSVGCFRDRRTTRFWRCFAWSREAGAKSWGDM</sequence>
<evidence type="ECO:0000313" key="2">
    <source>
        <dbReference type="Proteomes" id="UP000259472"/>
    </source>
</evidence>
<name>A0A345KV91_9CAUD</name>